<dbReference type="InterPro" id="IPR015421">
    <property type="entry name" value="PyrdxlP-dep_Trfase_major"/>
</dbReference>
<comment type="similarity">
    <text evidence="2">Belongs to the class-V pyridoxal-phosphate-dependent aminotransferase family. NifS/IscS subfamily.</text>
</comment>
<comment type="catalytic activity">
    <reaction evidence="9">
        <text>(sulfur carrier)-H + L-cysteine = (sulfur carrier)-SH + L-alanine</text>
        <dbReference type="Rhea" id="RHEA:43892"/>
        <dbReference type="Rhea" id="RHEA-COMP:14737"/>
        <dbReference type="Rhea" id="RHEA-COMP:14739"/>
        <dbReference type="ChEBI" id="CHEBI:29917"/>
        <dbReference type="ChEBI" id="CHEBI:35235"/>
        <dbReference type="ChEBI" id="CHEBI:57972"/>
        <dbReference type="ChEBI" id="CHEBI:64428"/>
        <dbReference type="EC" id="2.8.1.7"/>
    </reaction>
</comment>
<dbReference type="InterPro" id="IPR015424">
    <property type="entry name" value="PyrdxlP-dep_Trfase"/>
</dbReference>
<dbReference type="Proteomes" id="UP001158045">
    <property type="component" value="Unassembled WGS sequence"/>
</dbReference>
<evidence type="ECO:0000256" key="1">
    <source>
        <dbReference type="ARBA" id="ARBA00001933"/>
    </source>
</evidence>
<dbReference type="RefSeq" id="WP_281092547.1">
    <property type="nucleotide sequence ID" value="NZ_JARYZI010000001.1"/>
</dbReference>
<sequence length="372" mass="41127">MKKIYLDYAATTPVKEEVVNAMLPFFESTEKHESLISKIKDDFMSILNASTGEIIFTSSGTFSDNTLIRSLAYYQRDHGKGNQIITSTIEHPAVYKTLEKLEVEGFEVVYVPVDQSGVLEMDLFYKAISQKTALVTIMMMNNEIGTKQPIEEIGTFLKEKETLFHVDAVQALGSMKIDIDSLHLDAASFSAHKIYAPKGCGALYVKNIELLNFSHGSILEPSCEIYENIPYIVGFGKALSLSYEHFKESVSHRQVLKEKLVKGMLSLDMGIECNGLPLDESSHPGIMNFYIPQMDGDSLVINYDFNGIAISSGSACSSGALSASHVLKAIGFNDQKAKRCIRITVGDNTSMDDIAHVIAVTEEMLKGLKYVK</sequence>
<dbReference type="InterPro" id="IPR000192">
    <property type="entry name" value="Aminotrans_V_dom"/>
</dbReference>
<evidence type="ECO:0000256" key="4">
    <source>
        <dbReference type="ARBA" id="ARBA00022679"/>
    </source>
</evidence>
<evidence type="ECO:0000256" key="6">
    <source>
        <dbReference type="ARBA" id="ARBA00022898"/>
    </source>
</evidence>
<evidence type="ECO:0000256" key="3">
    <source>
        <dbReference type="ARBA" id="ARBA00012239"/>
    </source>
</evidence>
<dbReference type="EC" id="2.8.1.7" evidence="3"/>
<evidence type="ECO:0000313" key="12">
    <source>
        <dbReference type="EMBL" id="MDH8676749.1"/>
    </source>
</evidence>
<dbReference type="Gene3D" id="3.40.640.10">
    <property type="entry name" value="Type I PLP-dependent aspartate aminotransferase-like (Major domain)"/>
    <property type="match status" value="1"/>
</dbReference>
<evidence type="ECO:0000256" key="8">
    <source>
        <dbReference type="ARBA" id="ARBA00023014"/>
    </source>
</evidence>
<keyword evidence="7" id="KW-0408">Iron</keyword>
<proteinExistence type="inferred from homology"/>
<evidence type="ECO:0000256" key="9">
    <source>
        <dbReference type="ARBA" id="ARBA00050776"/>
    </source>
</evidence>
<keyword evidence="4" id="KW-0808">Transferase</keyword>
<evidence type="ECO:0000259" key="11">
    <source>
        <dbReference type="Pfam" id="PF00266"/>
    </source>
</evidence>
<keyword evidence="13" id="KW-1185">Reference proteome</keyword>
<name>A0ABT6N8L7_9FIRM</name>
<dbReference type="InterPro" id="IPR015422">
    <property type="entry name" value="PyrdxlP-dep_Trfase_small"/>
</dbReference>
<dbReference type="PANTHER" id="PTHR11601">
    <property type="entry name" value="CYSTEINE DESULFURYLASE FAMILY MEMBER"/>
    <property type="match status" value="1"/>
</dbReference>
<organism evidence="12 13">
    <name type="scientific">Fusibacter bizertensis</name>
    <dbReference type="NCBI Taxonomy" id="1488331"/>
    <lineage>
        <taxon>Bacteria</taxon>
        <taxon>Bacillati</taxon>
        <taxon>Bacillota</taxon>
        <taxon>Clostridia</taxon>
        <taxon>Eubacteriales</taxon>
        <taxon>Eubacteriales Family XII. Incertae Sedis</taxon>
        <taxon>Fusibacter</taxon>
    </lineage>
</organism>
<dbReference type="Gene3D" id="3.90.1150.10">
    <property type="entry name" value="Aspartate Aminotransferase, domain 1"/>
    <property type="match status" value="1"/>
</dbReference>
<dbReference type="EMBL" id="JARYZI010000001">
    <property type="protein sequence ID" value="MDH8676749.1"/>
    <property type="molecule type" value="Genomic_DNA"/>
</dbReference>
<protein>
    <recommendedName>
        <fullName evidence="3">cysteine desulfurase</fullName>
        <ecNumber evidence="3">2.8.1.7</ecNumber>
    </recommendedName>
</protein>
<comment type="cofactor">
    <cofactor evidence="1 10">
        <name>pyridoxal 5'-phosphate</name>
        <dbReference type="ChEBI" id="CHEBI:597326"/>
    </cofactor>
</comment>
<evidence type="ECO:0000256" key="10">
    <source>
        <dbReference type="RuleBase" id="RU004504"/>
    </source>
</evidence>
<accession>A0ABT6N8L7</accession>
<dbReference type="Pfam" id="PF00266">
    <property type="entry name" value="Aminotran_5"/>
    <property type="match status" value="1"/>
</dbReference>
<evidence type="ECO:0000313" key="13">
    <source>
        <dbReference type="Proteomes" id="UP001158045"/>
    </source>
</evidence>
<evidence type="ECO:0000256" key="7">
    <source>
        <dbReference type="ARBA" id="ARBA00023004"/>
    </source>
</evidence>
<dbReference type="PANTHER" id="PTHR11601:SF34">
    <property type="entry name" value="CYSTEINE DESULFURASE"/>
    <property type="match status" value="1"/>
</dbReference>
<reference evidence="12 13" key="1">
    <citation type="submission" date="2023-04" db="EMBL/GenBank/DDBJ databases">
        <title>Fusibacter bizertensis strain WBS, isolated from littoral bottom sediments of the Arctic seas - biochemical and genomic analysis.</title>
        <authorList>
            <person name="Brioukhanov A.L."/>
        </authorList>
    </citation>
    <scope>NUCLEOTIDE SEQUENCE [LARGE SCALE GENOMIC DNA]</scope>
    <source>
        <strain evidence="12 13">WBS</strain>
    </source>
</reference>
<dbReference type="InterPro" id="IPR020578">
    <property type="entry name" value="Aminotrans_V_PyrdxlP_BS"/>
</dbReference>
<evidence type="ECO:0000256" key="2">
    <source>
        <dbReference type="ARBA" id="ARBA00006490"/>
    </source>
</evidence>
<gene>
    <name evidence="12" type="ORF">QE109_01250</name>
</gene>
<comment type="caution">
    <text evidence="12">The sequence shown here is derived from an EMBL/GenBank/DDBJ whole genome shotgun (WGS) entry which is preliminary data.</text>
</comment>
<evidence type="ECO:0000256" key="5">
    <source>
        <dbReference type="ARBA" id="ARBA00022723"/>
    </source>
</evidence>
<keyword evidence="8" id="KW-0411">Iron-sulfur</keyword>
<dbReference type="InterPro" id="IPR016454">
    <property type="entry name" value="Cysteine_dSase"/>
</dbReference>
<dbReference type="PROSITE" id="PS00595">
    <property type="entry name" value="AA_TRANSFER_CLASS_5"/>
    <property type="match status" value="1"/>
</dbReference>
<dbReference type="SUPFAM" id="SSF53383">
    <property type="entry name" value="PLP-dependent transferases"/>
    <property type="match status" value="1"/>
</dbReference>
<feature type="domain" description="Aminotransferase class V" evidence="11">
    <location>
        <begin position="4"/>
        <end position="355"/>
    </location>
</feature>
<dbReference type="PIRSF" id="PIRSF005572">
    <property type="entry name" value="NifS"/>
    <property type="match status" value="1"/>
</dbReference>
<keyword evidence="5" id="KW-0479">Metal-binding</keyword>
<keyword evidence="6" id="KW-0663">Pyridoxal phosphate</keyword>